<comment type="caution">
    <text evidence="4">The sequence shown here is derived from an EMBL/GenBank/DDBJ whole genome shotgun (WGS) entry which is preliminary data.</text>
</comment>
<protein>
    <recommendedName>
        <fullName evidence="3">Cilia- and flagella-associated protein 58 central coiled coil domain-containing protein</fullName>
    </recommendedName>
</protein>
<name>A0A8J2S870_9STRA</name>
<evidence type="ECO:0000256" key="2">
    <source>
        <dbReference type="SAM" id="Coils"/>
    </source>
</evidence>
<feature type="coiled-coil region" evidence="2">
    <location>
        <begin position="757"/>
        <end position="784"/>
    </location>
</feature>
<organism evidence="4 5">
    <name type="scientific">Pelagomonas calceolata</name>
    <dbReference type="NCBI Taxonomy" id="35677"/>
    <lineage>
        <taxon>Eukaryota</taxon>
        <taxon>Sar</taxon>
        <taxon>Stramenopiles</taxon>
        <taxon>Ochrophyta</taxon>
        <taxon>Pelagophyceae</taxon>
        <taxon>Pelagomonadales</taxon>
        <taxon>Pelagomonadaceae</taxon>
        <taxon>Pelagomonas</taxon>
    </lineage>
</organism>
<dbReference type="Pfam" id="PF21771">
    <property type="entry name" value="CFAP58_CC"/>
    <property type="match status" value="1"/>
</dbReference>
<dbReference type="EMBL" id="CAKKNE010000001">
    <property type="protein sequence ID" value="CAH0365121.1"/>
    <property type="molecule type" value="Genomic_DNA"/>
</dbReference>
<feature type="coiled-coil region" evidence="2">
    <location>
        <begin position="29"/>
        <end position="56"/>
    </location>
</feature>
<keyword evidence="5" id="KW-1185">Reference proteome</keyword>
<dbReference type="AlphaFoldDB" id="A0A8J2S870"/>
<dbReference type="Proteomes" id="UP000789595">
    <property type="component" value="Unassembled WGS sequence"/>
</dbReference>
<dbReference type="PANTHER" id="PTHR32083">
    <property type="entry name" value="CILIA AND FLAGELLA-ASSOCIATED PROTEIN 58-RELATED"/>
    <property type="match status" value="1"/>
</dbReference>
<dbReference type="PANTHER" id="PTHR32083:SF0">
    <property type="entry name" value="CILIA AND FLAGELLA-ASSOCIATED PROTEIN 58"/>
    <property type="match status" value="1"/>
</dbReference>
<keyword evidence="1 2" id="KW-0175">Coiled coil</keyword>
<feature type="coiled-coil region" evidence="2">
    <location>
        <begin position="345"/>
        <end position="435"/>
    </location>
</feature>
<gene>
    <name evidence="4" type="ORF">PECAL_1P15340</name>
</gene>
<feature type="coiled-coil region" evidence="2">
    <location>
        <begin position="243"/>
        <end position="294"/>
    </location>
</feature>
<feature type="coiled-coil region" evidence="2">
    <location>
        <begin position="562"/>
        <end position="589"/>
    </location>
</feature>
<evidence type="ECO:0000313" key="4">
    <source>
        <dbReference type="EMBL" id="CAH0365121.1"/>
    </source>
</evidence>
<dbReference type="InterPro" id="IPR049270">
    <property type="entry name" value="CFAP58_CC"/>
</dbReference>
<dbReference type="OrthoDB" id="264785at2759"/>
<evidence type="ECO:0000259" key="3">
    <source>
        <dbReference type="Pfam" id="PF21771"/>
    </source>
</evidence>
<proteinExistence type="predicted"/>
<accession>A0A8J2S870</accession>
<feature type="domain" description="Cilia- and flagella-associated protein 58 central coiled coil" evidence="3">
    <location>
        <begin position="349"/>
        <end position="645"/>
    </location>
</feature>
<evidence type="ECO:0000256" key="1">
    <source>
        <dbReference type="ARBA" id="ARBA00023054"/>
    </source>
</evidence>
<sequence length="814" mass="95590">MENELRARINTELQFAAYKKECSEMKLLLETYNQNIMAVQAKIEAQTVELAALRDRAGTITRSRIDTKNHKESMTTAVESGMQKIGVLQAREKHNRSRINELLATTENLKLKVEQGPGWSDEQEAHRQRIMEQIETLTVSIESKKVLSLALQSDTKRLHQVVDREELALEQERAHINEIYAQVEVRRGEARQEQRKKLALDERLQQVQVEVGHHSAVSRELANGENVEETEIADTEAHLFKSKQEMELNLKEYEKLFKLTQQLTEQLESLMYANETTENDNELLRHHVTEMEQRVTSLAAKVKQTTKAKESMLKKLSAVEQLHERGATEREGLRASIMRLETCEIRLARREGETYKKQLEDLGREHEILSRNFGTSETTSQLIFDLMKVNQNAKKNLQNEIQSYTRNIKLQRAQIEDLVQENERHERETKGASRKYYVALEQLKLQEVQISEIHHKIIDDGSRLKQQKNLYDTAQCDKNLNSKSLVKSQELIADLQRQFKIMSHQIEQLKQEITTKDRNLVKEHFNHHNVVKECEFLGNELTKIRKQIVSSEQILLNQRTEIQKLTQITQEADEERQRQRKEYDALVGEHEILSSQLTQRNHELGLVYAKIKAHWSILQRGESYYAEKATELRLLTKHVQDRQRKRHDSAVQMISIKDLQQTHLNLERKLLHERHKNKALRDKLERPINVHRWRILESSDPQRFEMLKAIHNLQKQIVLKTAEILEKDSLIQNKERAYIKLKKLLSRQHGHQAMDRLVAYKNNLREKRDQMKAMMVELKMYQQQVATFRSEIDSISCILDTAKAEWIRGRLADR</sequence>
<dbReference type="GO" id="GO:0005856">
    <property type="term" value="C:cytoskeleton"/>
    <property type="evidence" value="ECO:0007669"/>
    <property type="project" value="TreeGrafter"/>
</dbReference>
<evidence type="ECO:0000313" key="5">
    <source>
        <dbReference type="Proteomes" id="UP000789595"/>
    </source>
</evidence>
<reference evidence="4" key="1">
    <citation type="submission" date="2021-11" db="EMBL/GenBank/DDBJ databases">
        <authorList>
            <consortium name="Genoscope - CEA"/>
            <person name="William W."/>
        </authorList>
    </citation>
    <scope>NUCLEOTIDE SEQUENCE</scope>
</reference>